<gene>
    <name evidence="1" type="ordered locus">Metfor_2485</name>
</gene>
<dbReference type="KEGG" id="mfo:Metfor_2485"/>
<dbReference type="Proteomes" id="UP000010824">
    <property type="component" value="Chromosome"/>
</dbReference>
<protein>
    <submittedName>
        <fullName evidence="1">Uncharacterized protein</fullName>
    </submittedName>
</protein>
<keyword evidence="2" id="KW-1185">Reference proteome</keyword>
<dbReference type="STRING" id="593750.Metfor_2485"/>
<sequence length="49" mass="5723">MQNSLNPCPLNMQVYHNYTMRRTGGVDRSTQIIFNFLTVNPAEIDMTCW</sequence>
<name>L0HHG4_METFS</name>
<accession>L0HHG4</accession>
<dbReference type="AlphaFoldDB" id="L0HHG4"/>
<proteinExistence type="predicted"/>
<evidence type="ECO:0000313" key="2">
    <source>
        <dbReference type="Proteomes" id="UP000010824"/>
    </source>
</evidence>
<dbReference type="HOGENOM" id="CLU_3130835_0_0_2"/>
<reference evidence="1 2" key="2">
    <citation type="journal article" date="2014" name="Genome Announc.">
        <title>Complete Genome Sequence of Methanoregula formicica SMSPT, a Mesophilic Hydrogenotrophic Methanogen Isolated from a Methanogenic Upflow Anaerobic Sludge Blanket Reactor.</title>
        <authorList>
            <person name="Yamamoto K."/>
            <person name="Tamaki H."/>
            <person name="Cadillo-Quiroz H."/>
            <person name="Imachi H."/>
            <person name="Kyrpides N."/>
            <person name="Woyke T."/>
            <person name="Goodwin L."/>
            <person name="Zinder S.H."/>
            <person name="Kamagata Y."/>
            <person name="Liu W.T."/>
        </authorList>
    </citation>
    <scope>NUCLEOTIDE SEQUENCE [LARGE SCALE GENOMIC DNA]</scope>
    <source>
        <strain evidence="2">DSM 22288 / NBRC 105244 / SMSP</strain>
    </source>
</reference>
<dbReference type="EMBL" id="CP003167">
    <property type="protein sequence ID" value="AGB03480.1"/>
    <property type="molecule type" value="Genomic_DNA"/>
</dbReference>
<dbReference type="InParanoid" id="L0HHG4"/>
<reference evidence="2" key="1">
    <citation type="submission" date="2011-12" db="EMBL/GenBank/DDBJ databases">
        <title>Complete sequence of Methanoregula formicicum SMSP.</title>
        <authorList>
            <person name="Lucas S."/>
            <person name="Han J."/>
            <person name="Lapidus A."/>
            <person name="Cheng J.-F."/>
            <person name="Goodwin L."/>
            <person name="Pitluck S."/>
            <person name="Peters L."/>
            <person name="Ovchinnikova G."/>
            <person name="Teshima H."/>
            <person name="Detter J.C."/>
            <person name="Han C."/>
            <person name="Tapia R."/>
            <person name="Land M."/>
            <person name="Hauser L."/>
            <person name="Kyrpides N."/>
            <person name="Ivanova N."/>
            <person name="Pagani I."/>
            <person name="Imachi H."/>
            <person name="Tamaki H."/>
            <person name="Sekiguchi Y."/>
            <person name="Kamagata Y."/>
            <person name="Cadillo-Quiroz H."/>
            <person name="Zinder S."/>
            <person name="Liu W.-T."/>
            <person name="Woyke T."/>
        </authorList>
    </citation>
    <scope>NUCLEOTIDE SEQUENCE [LARGE SCALE GENOMIC DNA]</scope>
    <source>
        <strain evidence="2">DSM 22288 / NBRC 105244 / SMSP</strain>
    </source>
</reference>
<evidence type="ECO:0000313" key="1">
    <source>
        <dbReference type="EMBL" id="AGB03480.1"/>
    </source>
</evidence>
<organism evidence="1 2">
    <name type="scientific">Methanoregula formicica (strain DSM 22288 / NBRC 105244 / SMSP)</name>
    <dbReference type="NCBI Taxonomy" id="593750"/>
    <lineage>
        <taxon>Archaea</taxon>
        <taxon>Methanobacteriati</taxon>
        <taxon>Methanobacteriota</taxon>
        <taxon>Stenosarchaea group</taxon>
        <taxon>Methanomicrobia</taxon>
        <taxon>Methanomicrobiales</taxon>
        <taxon>Methanoregulaceae</taxon>
        <taxon>Methanoregula</taxon>
    </lineage>
</organism>